<gene>
    <name evidence="6" type="ORF">Bca52824_024593</name>
</gene>
<evidence type="ECO:0000256" key="4">
    <source>
        <dbReference type="ARBA" id="ARBA00023306"/>
    </source>
</evidence>
<dbReference type="InterPro" id="IPR040389">
    <property type="entry name" value="SMR"/>
</dbReference>
<comment type="caution">
    <text evidence="6">The sequence shown here is derived from an EMBL/GenBank/DDBJ whole genome shotgun (WGS) entry which is preliminary data.</text>
</comment>
<evidence type="ECO:0000256" key="1">
    <source>
        <dbReference type="ARBA" id="ARBA00022676"/>
    </source>
</evidence>
<dbReference type="PANTHER" id="PTHR33142">
    <property type="entry name" value="CYCLIN-DEPENDENT PROTEIN KINASE INHIBITOR SMR13"/>
    <property type="match status" value="1"/>
</dbReference>
<protein>
    <recommendedName>
        <fullName evidence="8">Anthranilate phosphoribosyltransferase</fullName>
    </recommendedName>
</protein>
<dbReference type="AlphaFoldDB" id="A0A8X7VKM9"/>
<keyword evidence="4" id="KW-0131">Cell cycle</keyword>
<feature type="region of interest" description="Disordered" evidence="5">
    <location>
        <begin position="1"/>
        <end position="47"/>
    </location>
</feature>
<evidence type="ECO:0000256" key="5">
    <source>
        <dbReference type="SAM" id="MobiDB-lite"/>
    </source>
</evidence>
<dbReference type="GO" id="GO:0005634">
    <property type="term" value="C:nucleus"/>
    <property type="evidence" value="ECO:0007669"/>
    <property type="project" value="TreeGrafter"/>
</dbReference>
<evidence type="ECO:0000256" key="2">
    <source>
        <dbReference type="ARBA" id="ARBA00022679"/>
    </source>
</evidence>
<sequence>MDSPGKSLKVKTPVQAPINKKLEKEGEEEDGFNTPKGAQFKIPPPVGCPPAPVPKNIQLGMAALRGEKGAAYDRIVLNAGTVDNLLGCDGAEDVDVAMERAKGAIYSGKALKKLLNYIEISRKIK</sequence>
<evidence type="ECO:0008006" key="8">
    <source>
        <dbReference type="Google" id="ProtNLM"/>
    </source>
</evidence>
<keyword evidence="1" id="KW-0328">Glycosyltransferase</keyword>
<dbReference type="SUPFAM" id="SSF52418">
    <property type="entry name" value="Nucleoside phosphorylase/phosphoribosyltransferase catalytic domain"/>
    <property type="match status" value="1"/>
</dbReference>
<dbReference type="GO" id="GO:0016757">
    <property type="term" value="F:glycosyltransferase activity"/>
    <property type="evidence" value="ECO:0007669"/>
    <property type="project" value="UniProtKB-KW"/>
</dbReference>
<dbReference type="EMBL" id="JAAMPC010000005">
    <property type="protein sequence ID" value="KAG2313036.1"/>
    <property type="molecule type" value="Genomic_DNA"/>
</dbReference>
<evidence type="ECO:0000313" key="6">
    <source>
        <dbReference type="EMBL" id="KAG2313036.1"/>
    </source>
</evidence>
<proteinExistence type="predicted"/>
<dbReference type="PANTHER" id="PTHR33142:SF112">
    <property type="entry name" value="MACRO DOMAIN-CONTAINING PROTEIN"/>
    <property type="match status" value="1"/>
</dbReference>
<reference evidence="6 7" key="1">
    <citation type="submission" date="2020-02" db="EMBL/GenBank/DDBJ databases">
        <authorList>
            <person name="Ma Q."/>
            <person name="Huang Y."/>
            <person name="Song X."/>
            <person name="Pei D."/>
        </authorList>
    </citation>
    <scope>NUCLEOTIDE SEQUENCE [LARGE SCALE GENOMIC DNA]</scope>
    <source>
        <strain evidence="6">Sxm20200214</strain>
        <tissue evidence="6">Leaf</tissue>
    </source>
</reference>
<dbReference type="GO" id="GO:0032875">
    <property type="term" value="P:regulation of DNA endoreduplication"/>
    <property type="evidence" value="ECO:0007669"/>
    <property type="project" value="InterPro"/>
</dbReference>
<evidence type="ECO:0000313" key="7">
    <source>
        <dbReference type="Proteomes" id="UP000886595"/>
    </source>
</evidence>
<dbReference type="Proteomes" id="UP000886595">
    <property type="component" value="Unassembled WGS sequence"/>
</dbReference>
<organism evidence="6 7">
    <name type="scientific">Brassica carinata</name>
    <name type="common">Ethiopian mustard</name>
    <name type="synonym">Abyssinian cabbage</name>
    <dbReference type="NCBI Taxonomy" id="52824"/>
    <lineage>
        <taxon>Eukaryota</taxon>
        <taxon>Viridiplantae</taxon>
        <taxon>Streptophyta</taxon>
        <taxon>Embryophyta</taxon>
        <taxon>Tracheophyta</taxon>
        <taxon>Spermatophyta</taxon>
        <taxon>Magnoliopsida</taxon>
        <taxon>eudicotyledons</taxon>
        <taxon>Gunneridae</taxon>
        <taxon>Pentapetalae</taxon>
        <taxon>rosids</taxon>
        <taxon>malvids</taxon>
        <taxon>Brassicales</taxon>
        <taxon>Brassicaceae</taxon>
        <taxon>Brassiceae</taxon>
        <taxon>Brassica</taxon>
    </lineage>
</organism>
<name>A0A8X7VKM9_BRACI</name>
<accession>A0A8X7VKM9</accession>
<dbReference type="GO" id="GO:0004860">
    <property type="term" value="F:protein kinase inhibitor activity"/>
    <property type="evidence" value="ECO:0007669"/>
    <property type="project" value="UniProtKB-KW"/>
</dbReference>
<keyword evidence="7" id="KW-1185">Reference proteome</keyword>
<dbReference type="Gene3D" id="3.40.1030.10">
    <property type="entry name" value="Nucleoside phosphorylase/phosphoribosyltransferase catalytic domain"/>
    <property type="match status" value="1"/>
</dbReference>
<evidence type="ECO:0000256" key="3">
    <source>
        <dbReference type="ARBA" id="ARBA00023013"/>
    </source>
</evidence>
<dbReference type="InterPro" id="IPR035902">
    <property type="entry name" value="Nuc_phospho_transferase"/>
</dbReference>
<keyword evidence="2" id="KW-0808">Transferase</keyword>
<keyword evidence="3" id="KW-0649">Protein kinase inhibitor</keyword>
<dbReference type="OrthoDB" id="2013632at2759"/>